<reference evidence="1 2" key="1">
    <citation type="submission" date="2021-06" db="EMBL/GenBank/DDBJ databases">
        <title>Ecological speciation of a Streptomyces species isolated from different habitats and geographic origins.</title>
        <authorList>
            <person name="Wang J."/>
        </authorList>
    </citation>
    <scope>NUCLEOTIDE SEQUENCE [LARGE SCALE GENOMIC DNA]</scope>
    <source>
        <strain evidence="1 2">FXJ8.012</strain>
    </source>
</reference>
<organism evidence="1 2">
    <name type="scientific">Streptomyces olivaceus</name>
    <dbReference type="NCBI Taxonomy" id="47716"/>
    <lineage>
        <taxon>Bacteria</taxon>
        <taxon>Bacillati</taxon>
        <taxon>Actinomycetota</taxon>
        <taxon>Actinomycetes</taxon>
        <taxon>Kitasatosporales</taxon>
        <taxon>Streptomycetaceae</taxon>
        <taxon>Streptomyces</taxon>
    </lineage>
</organism>
<protein>
    <submittedName>
        <fullName evidence="1">Uncharacterized protein</fullName>
    </submittedName>
</protein>
<name>A0ABS7W267_STROV</name>
<proteinExistence type="predicted"/>
<dbReference type="EMBL" id="JAHSTP010000004">
    <property type="protein sequence ID" value="MBZ6152076.1"/>
    <property type="molecule type" value="Genomic_DNA"/>
</dbReference>
<accession>A0ABS7W267</accession>
<dbReference type="RefSeq" id="WP_078536134.1">
    <property type="nucleotide sequence ID" value="NZ_BNEG01000003.1"/>
</dbReference>
<dbReference type="Proteomes" id="UP000758701">
    <property type="component" value="Unassembled WGS sequence"/>
</dbReference>
<gene>
    <name evidence="1" type="ORF">KVH32_13035</name>
</gene>
<keyword evidence="2" id="KW-1185">Reference proteome</keyword>
<sequence>MTEEEGTLTEAGQQAVTGTPLYSAELVQEGGTYKLVVTDRLHHTVQTAYVPRRVVEQLPTFLAKLKSLHPGGLRQR</sequence>
<evidence type="ECO:0000313" key="1">
    <source>
        <dbReference type="EMBL" id="MBZ6152076.1"/>
    </source>
</evidence>
<comment type="caution">
    <text evidence="1">The sequence shown here is derived from an EMBL/GenBank/DDBJ whole genome shotgun (WGS) entry which is preliminary data.</text>
</comment>
<evidence type="ECO:0000313" key="2">
    <source>
        <dbReference type="Proteomes" id="UP000758701"/>
    </source>
</evidence>